<reference evidence="11" key="1">
    <citation type="submission" date="2022-10" db="EMBL/GenBank/DDBJ databases">
        <authorList>
            <person name="Koch H."/>
        </authorList>
    </citation>
    <scope>NUCLEOTIDE SEQUENCE</scope>
    <source>
        <strain evidence="11">DNF</strain>
    </source>
</reference>
<keyword evidence="5" id="KW-0479">Metal-binding</keyword>
<evidence type="ECO:0000256" key="9">
    <source>
        <dbReference type="ARBA" id="ARBA00023004"/>
    </source>
</evidence>
<dbReference type="InterPro" id="IPR036280">
    <property type="entry name" value="Multihaem_cyt_sf"/>
</dbReference>
<dbReference type="PANTHER" id="PTHR30633:SF0">
    <property type="entry name" value="CYTOCHROME C-552"/>
    <property type="match status" value="1"/>
</dbReference>
<comment type="subcellular location">
    <subcellularLocation>
        <location evidence="1">Cell envelope</location>
    </subcellularLocation>
</comment>
<evidence type="ECO:0000256" key="2">
    <source>
        <dbReference type="ARBA" id="ARBA00009288"/>
    </source>
</evidence>
<keyword evidence="4" id="KW-0349">Heme</keyword>
<dbReference type="KEGG" id="nti:DNFV4_01910"/>
<dbReference type="GO" id="GO:0030288">
    <property type="term" value="C:outer membrane-bounded periplasmic space"/>
    <property type="evidence" value="ECO:0007669"/>
    <property type="project" value="TreeGrafter"/>
</dbReference>
<dbReference type="GO" id="GO:0046872">
    <property type="term" value="F:metal ion binding"/>
    <property type="evidence" value="ECO:0007669"/>
    <property type="project" value="UniProtKB-KW"/>
</dbReference>
<gene>
    <name evidence="11" type="ORF">DNFV4_01910</name>
</gene>
<keyword evidence="9" id="KW-0408">Iron</keyword>
<evidence type="ECO:0000313" key="12">
    <source>
        <dbReference type="Proteomes" id="UP001179121"/>
    </source>
</evidence>
<organism evidence="11 12">
    <name type="scientific">Nitrospira tepida</name>
    <dbReference type="NCBI Taxonomy" id="2973512"/>
    <lineage>
        <taxon>Bacteria</taxon>
        <taxon>Pseudomonadati</taxon>
        <taxon>Nitrospirota</taxon>
        <taxon>Nitrospiria</taxon>
        <taxon>Nitrospirales</taxon>
        <taxon>Nitrospiraceae</taxon>
        <taxon>Nitrospira</taxon>
    </lineage>
</organism>
<name>A0AA86MYP1_9BACT</name>
<dbReference type="GO" id="GO:0042279">
    <property type="term" value="F:nitrite reductase (cytochrome, ammonia-forming) activity"/>
    <property type="evidence" value="ECO:0007669"/>
    <property type="project" value="UniProtKB-EC"/>
</dbReference>
<dbReference type="PANTHER" id="PTHR30633">
    <property type="entry name" value="CYTOCHROME C-552 RESPIRATORY NITRITE REDUCTASE"/>
    <property type="match status" value="1"/>
</dbReference>
<dbReference type="SUPFAM" id="SSF48695">
    <property type="entry name" value="Multiheme cytochromes"/>
    <property type="match status" value="1"/>
</dbReference>
<keyword evidence="12" id="KW-1185">Reference proteome</keyword>
<keyword evidence="8" id="KW-0560">Oxidoreductase</keyword>
<dbReference type="EC" id="1.7.2.2" evidence="3"/>
<keyword evidence="6" id="KW-0732">Signal</keyword>
<evidence type="ECO:0000256" key="7">
    <source>
        <dbReference type="ARBA" id="ARBA00022837"/>
    </source>
</evidence>
<dbReference type="AlphaFoldDB" id="A0AA86MYP1"/>
<comment type="similarity">
    <text evidence="2">Belongs to the cytochrome c-552 family.</text>
</comment>
<evidence type="ECO:0000256" key="1">
    <source>
        <dbReference type="ARBA" id="ARBA00004196"/>
    </source>
</evidence>
<comment type="catalytic activity">
    <reaction evidence="10">
        <text>6 Fe(III)-[cytochrome c] + NH4(+) + 2 H2O = 6 Fe(II)-[cytochrome c] + nitrite + 8 H(+)</text>
        <dbReference type="Rhea" id="RHEA:13089"/>
        <dbReference type="Rhea" id="RHEA-COMP:10350"/>
        <dbReference type="Rhea" id="RHEA-COMP:14399"/>
        <dbReference type="ChEBI" id="CHEBI:15377"/>
        <dbReference type="ChEBI" id="CHEBI:15378"/>
        <dbReference type="ChEBI" id="CHEBI:16301"/>
        <dbReference type="ChEBI" id="CHEBI:28938"/>
        <dbReference type="ChEBI" id="CHEBI:29033"/>
        <dbReference type="ChEBI" id="CHEBI:29034"/>
        <dbReference type="EC" id="1.7.2.2"/>
    </reaction>
</comment>
<dbReference type="InterPro" id="IPR003321">
    <property type="entry name" value="Cyt_c552"/>
</dbReference>
<dbReference type="Pfam" id="PF02335">
    <property type="entry name" value="Cytochrom_C552"/>
    <property type="match status" value="1"/>
</dbReference>
<dbReference type="GO" id="GO:0020037">
    <property type="term" value="F:heme binding"/>
    <property type="evidence" value="ECO:0007669"/>
    <property type="project" value="TreeGrafter"/>
</dbReference>
<accession>A0AA86MYP1</accession>
<dbReference type="Proteomes" id="UP001179121">
    <property type="component" value="Chromosome"/>
</dbReference>
<dbReference type="EMBL" id="OX365700">
    <property type="protein sequence ID" value="CAI4031488.1"/>
    <property type="molecule type" value="Genomic_DNA"/>
</dbReference>
<evidence type="ECO:0000256" key="4">
    <source>
        <dbReference type="ARBA" id="ARBA00022617"/>
    </source>
</evidence>
<dbReference type="GO" id="GO:0019645">
    <property type="term" value="P:anaerobic electron transport chain"/>
    <property type="evidence" value="ECO:0007669"/>
    <property type="project" value="TreeGrafter"/>
</dbReference>
<evidence type="ECO:0000313" key="11">
    <source>
        <dbReference type="EMBL" id="CAI4031488.1"/>
    </source>
</evidence>
<dbReference type="Gene3D" id="1.20.140.10">
    <property type="entry name" value="Butyryl-CoA Dehydrogenase, subunit A, domain 3"/>
    <property type="match status" value="1"/>
</dbReference>
<evidence type="ECO:0000256" key="6">
    <source>
        <dbReference type="ARBA" id="ARBA00022729"/>
    </source>
</evidence>
<keyword evidence="7" id="KW-0106">Calcium</keyword>
<proteinExistence type="inferred from homology"/>
<protein>
    <recommendedName>
        <fullName evidence="3">nitrite reductase (cytochrome; ammonia-forming)</fullName>
        <ecNumber evidence="3">1.7.2.2</ecNumber>
    </recommendedName>
</protein>
<evidence type="ECO:0000256" key="8">
    <source>
        <dbReference type="ARBA" id="ARBA00023002"/>
    </source>
</evidence>
<evidence type="ECO:0000256" key="10">
    <source>
        <dbReference type="ARBA" id="ARBA00049131"/>
    </source>
</evidence>
<evidence type="ECO:0000256" key="5">
    <source>
        <dbReference type="ARBA" id="ARBA00022723"/>
    </source>
</evidence>
<sequence>MAGGRTEGSRGGHPAPDLELRNRALDELVALIHDLAASRTGGRSDEALAGARALQRKAQFMVDFVEAENSMGFHAPQEAARILGEAIDYARQGQLALRGELSPRP</sequence>
<evidence type="ECO:0000256" key="3">
    <source>
        <dbReference type="ARBA" id="ARBA00011887"/>
    </source>
</evidence>